<evidence type="ECO:0000259" key="2">
    <source>
        <dbReference type="Pfam" id="PF17836"/>
    </source>
</evidence>
<sequence length="226" mass="24078">MKTSIINQFPEEIIFFGGTGQAKVVRPIIEYYGSKVVAVFDDTPKLQKPFQDIPLYLGNEFKEWIQTQRKLKLGFCVTIGNPHGRLRIKLHHELEEEGLTPITLAHPTAFISQNAKIGVGSQIMAGSIIGPEVELGQDCIINTNANVDHESFLESGVEIAPGATLCGLVNVGVNGWVGAGATVLPRIQIGSDATVGAGAVVTKNVERGQTVVGIPAKPLKGSGAQK</sequence>
<dbReference type="InterPro" id="IPR020019">
    <property type="entry name" value="AcTrfase_PglD-like"/>
</dbReference>
<dbReference type="InterPro" id="IPR011004">
    <property type="entry name" value="Trimer_LpxA-like_sf"/>
</dbReference>
<dbReference type="PANTHER" id="PTHR43300:SF7">
    <property type="entry name" value="UDP-N-ACETYLBACILLOSAMINE N-ACETYLTRANSFERASE"/>
    <property type="match status" value="1"/>
</dbReference>
<accession>A0A381VZW5</accession>
<name>A0A381VZW5_9ZZZZ</name>
<dbReference type="CDD" id="cd03360">
    <property type="entry name" value="LbH_AT_putative"/>
    <property type="match status" value="1"/>
</dbReference>
<dbReference type="InterPro" id="IPR050179">
    <property type="entry name" value="Trans_hexapeptide_repeat"/>
</dbReference>
<organism evidence="3">
    <name type="scientific">marine metagenome</name>
    <dbReference type="NCBI Taxonomy" id="408172"/>
    <lineage>
        <taxon>unclassified sequences</taxon>
        <taxon>metagenomes</taxon>
        <taxon>ecological metagenomes</taxon>
    </lineage>
</organism>
<evidence type="ECO:0000313" key="3">
    <source>
        <dbReference type="EMBL" id="SVA45762.1"/>
    </source>
</evidence>
<feature type="domain" description="PglD N-terminal" evidence="2">
    <location>
        <begin position="13"/>
        <end position="88"/>
    </location>
</feature>
<evidence type="ECO:0000256" key="1">
    <source>
        <dbReference type="ARBA" id="ARBA00022679"/>
    </source>
</evidence>
<proteinExistence type="predicted"/>
<protein>
    <recommendedName>
        <fullName evidence="2">PglD N-terminal domain-containing protein</fullName>
    </recommendedName>
</protein>
<dbReference type="InterPro" id="IPR041561">
    <property type="entry name" value="PglD_N"/>
</dbReference>
<dbReference type="InterPro" id="IPR018357">
    <property type="entry name" value="Hexapep_transf_CS"/>
</dbReference>
<dbReference type="Gene3D" id="3.40.50.20">
    <property type="match status" value="1"/>
</dbReference>
<keyword evidence="1" id="KW-0808">Transferase</keyword>
<gene>
    <name evidence="3" type="ORF">METZ01_LOCUS98616</name>
</gene>
<dbReference type="EMBL" id="UINC01010270">
    <property type="protein sequence ID" value="SVA45762.1"/>
    <property type="molecule type" value="Genomic_DNA"/>
</dbReference>
<dbReference type="PANTHER" id="PTHR43300">
    <property type="entry name" value="ACETYLTRANSFERASE"/>
    <property type="match status" value="1"/>
</dbReference>
<dbReference type="AlphaFoldDB" id="A0A381VZW5"/>
<dbReference type="NCBIfam" id="TIGR03570">
    <property type="entry name" value="NeuD_NnaD"/>
    <property type="match status" value="1"/>
</dbReference>
<dbReference type="Pfam" id="PF17836">
    <property type="entry name" value="PglD_N"/>
    <property type="match status" value="1"/>
</dbReference>
<dbReference type="SUPFAM" id="SSF51161">
    <property type="entry name" value="Trimeric LpxA-like enzymes"/>
    <property type="match status" value="1"/>
</dbReference>
<dbReference type="GO" id="GO:0016740">
    <property type="term" value="F:transferase activity"/>
    <property type="evidence" value="ECO:0007669"/>
    <property type="project" value="UniProtKB-KW"/>
</dbReference>
<dbReference type="Gene3D" id="2.160.10.10">
    <property type="entry name" value="Hexapeptide repeat proteins"/>
    <property type="match status" value="1"/>
</dbReference>
<dbReference type="PROSITE" id="PS00101">
    <property type="entry name" value="HEXAPEP_TRANSFERASES"/>
    <property type="match status" value="1"/>
</dbReference>
<reference evidence="3" key="1">
    <citation type="submission" date="2018-05" db="EMBL/GenBank/DDBJ databases">
        <authorList>
            <person name="Lanie J.A."/>
            <person name="Ng W.-L."/>
            <person name="Kazmierczak K.M."/>
            <person name="Andrzejewski T.M."/>
            <person name="Davidsen T.M."/>
            <person name="Wayne K.J."/>
            <person name="Tettelin H."/>
            <person name="Glass J.I."/>
            <person name="Rusch D."/>
            <person name="Podicherti R."/>
            <person name="Tsui H.-C.T."/>
            <person name="Winkler M.E."/>
        </authorList>
    </citation>
    <scope>NUCLEOTIDE SEQUENCE</scope>
</reference>